<keyword evidence="1" id="KW-0472">Membrane</keyword>
<evidence type="ECO:0000313" key="2">
    <source>
        <dbReference type="EMBL" id="THG14477.1"/>
    </source>
</evidence>
<dbReference type="Proteomes" id="UP000306102">
    <property type="component" value="Unassembled WGS sequence"/>
</dbReference>
<dbReference type="EMBL" id="SDRB02005337">
    <property type="protein sequence ID" value="THG14477.1"/>
    <property type="molecule type" value="Genomic_DNA"/>
</dbReference>
<feature type="transmembrane region" description="Helical" evidence="1">
    <location>
        <begin position="80"/>
        <end position="98"/>
    </location>
</feature>
<feature type="transmembrane region" description="Helical" evidence="1">
    <location>
        <begin position="42"/>
        <end position="60"/>
    </location>
</feature>
<sequence>MSRDPSPFPIHLFFVLVILFILKSFSWYINYEYMFEGLFDHIKLVFIVSPLILLLVMRVLSNFGTGPWRWSLDMAGGTPWRVGFILVLLFSVISYQSSYQSSFQETWSPLLISLGQEVREDKKKIVLLGQPLTDFIPELVIPPTTCPTAFSSSSDWDIPIGYIFGPPTQKLGIQKEDKKMTYLQDQANLSPPHFIHAENENAMEDDAGNVLVVDLDASSNEEK</sequence>
<feature type="transmembrane region" description="Helical" evidence="1">
    <location>
        <begin position="12"/>
        <end position="30"/>
    </location>
</feature>
<evidence type="ECO:0000256" key="1">
    <source>
        <dbReference type="SAM" id="Phobius"/>
    </source>
</evidence>
<protein>
    <submittedName>
        <fullName evidence="2">Uncharacterized protein</fullName>
    </submittedName>
</protein>
<proteinExistence type="predicted"/>
<dbReference type="PANTHER" id="PTHR33306:SF5">
    <property type="entry name" value="OXIDOREDUCTASE_TRANSITION METAL ION-BINDING PROTEIN"/>
    <property type="match status" value="1"/>
</dbReference>
<organism evidence="2 3">
    <name type="scientific">Camellia sinensis var. sinensis</name>
    <name type="common">China tea</name>
    <dbReference type="NCBI Taxonomy" id="542762"/>
    <lineage>
        <taxon>Eukaryota</taxon>
        <taxon>Viridiplantae</taxon>
        <taxon>Streptophyta</taxon>
        <taxon>Embryophyta</taxon>
        <taxon>Tracheophyta</taxon>
        <taxon>Spermatophyta</taxon>
        <taxon>Magnoliopsida</taxon>
        <taxon>eudicotyledons</taxon>
        <taxon>Gunneridae</taxon>
        <taxon>Pentapetalae</taxon>
        <taxon>asterids</taxon>
        <taxon>Ericales</taxon>
        <taxon>Theaceae</taxon>
        <taxon>Camellia</taxon>
    </lineage>
</organism>
<evidence type="ECO:0000313" key="3">
    <source>
        <dbReference type="Proteomes" id="UP000306102"/>
    </source>
</evidence>
<dbReference type="PANTHER" id="PTHR33306">
    <property type="entry name" value="EXPRESSED PROTEIN-RELATED-RELATED"/>
    <property type="match status" value="1"/>
</dbReference>
<keyword evidence="1" id="KW-0812">Transmembrane</keyword>
<gene>
    <name evidence="2" type="ORF">TEA_024022</name>
</gene>
<reference evidence="2 3" key="1">
    <citation type="journal article" date="2018" name="Proc. Natl. Acad. Sci. U.S.A.">
        <title>Draft genome sequence of Camellia sinensis var. sinensis provides insights into the evolution of the tea genome and tea quality.</title>
        <authorList>
            <person name="Wei C."/>
            <person name="Yang H."/>
            <person name="Wang S."/>
            <person name="Zhao J."/>
            <person name="Liu C."/>
            <person name="Gao L."/>
            <person name="Xia E."/>
            <person name="Lu Y."/>
            <person name="Tai Y."/>
            <person name="She G."/>
            <person name="Sun J."/>
            <person name="Cao H."/>
            <person name="Tong W."/>
            <person name="Gao Q."/>
            <person name="Li Y."/>
            <person name="Deng W."/>
            <person name="Jiang X."/>
            <person name="Wang W."/>
            <person name="Chen Q."/>
            <person name="Zhang S."/>
            <person name="Li H."/>
            <person name="Wu J."/>
            <person name="Wang P."/>
            <person name="Li P."/>
            <person name="Shi C."/>
            <person name="Zheng F."/>
            <person name="Jian J."/>
            <person name="Huang B."/>
            <person name="Shan D."/>
            <person name="Shi M."/>
            <person name="Fang C."/>
            <person name="Yue Y."/>
            <person name="Li F."/>
            <person name="Li D."/>
            <person name="Wei S."/>
            <person name="Han B."/>
            <person name="Jiang C."/>
            <person name="Yin Y."/>
            <person name="Xia T."/>
            <person name="Zhang Z."/>
            <person name="Bennetzen J.L."/>
            <person name="Zhao S."/>
            <person name="Wan X."/>
        </authorList>
    </citation>
    <scope>NUCLEOTIDE SEQUENCE [LARGE SCALE GENOMIC DNA]</scope>
    <source>
        <strain evidence="3">cv. Shuchazao</strain>
        <tissue evidence="2">Leaf</tissue>
    </source>
</reference>
<keyword evidence="1" id="KW-1133">Transmembrane helix</keyword>
<accession>A0A4V3WNZ8</accession>
<name>A0A4V3WNZ8_CAMSN</name>
<comment type="caution">
    <text evidence="2">The sequence shown here is derived from an EMBL/GenBank/DDBJ whole genome shotgun (WGS) entry which is preliminary data.</text>
</comment>
<keyword evidence="3" id="KW-1185">Reference proteome</keyword>
<dbReference type="AlphaFoldDB" id="A0A4V3WNZ8"/>